<dbReference type="EMBL" id="CM012441">
    <property type="protein sequence ID" value="RVE72627.1"/>
    <property type="molecule type" value="Genomic_DNA"/>
</dbReference>
<keyword evidence="4" id="KW-1185">Reference proteome</keyword>
<dbReference type="Proteomes" id="UP000283210">
    <property type="component" value="Chromosome 5"/>
</dbReference>
<dbReference type="PANTHER" id="PTHR17609:SF3">
    <property type="entry name" value="SAP DOMAIN-CONTAINING PROTEIN"/>
    <property type="match status" value="1"/>
</dbReference>
<feature type="region of interest" description="Disordered" evidence="1">
    <location>
        <begin position="353"/>
        <end position="381"/>
    </location>
</feature>
<dbReference type="InterPro" id="IPR039598">
    <property type="entry name" value="HMGXB3"/>
</dbReference>
<proteinExistence type="predicted"/>
<evidence type="ECO:0000259" key="2">
    <source>
        <dbReference type="Pfam" id="PF18717"/>
    </source>
</evidence>
<evidence type="ECO:0000313" key="3">
    <source>
        <dbReference type="EMBL" id="RVE72627.1"/>
    </source>
</evidence>
<dbReference type="AlphaFoldDB" id="A0A437DCM4"/>
<protein>
    <recommendedName>
        <fullName evidence="2">HMG domain-containing protein</fullName>
    </recommendedName>
</protein>
<evidence type="ECO:0000256" key="1">
    <source>
        <dbReference type="SAM" id="MobiDB-lite"/>
    </source>
</evidence>
<feature type="domain" description="HMG" evidence="2">
    <location>
        <begin position="222"/>
        <end position="318"/>
    </location>
</feature>
<organism evidence="3 4">
    <name type="scientific">Oryzias javanicus</name>
    <name type="common">Javanese ricefish</name>
    <name type="synonym">Aplocheilus javanicus</name>
    <dbReference type="NCBI Taxonomy" id="123683"/>
    <lineage>
        <taxon>Eukaryota</taxon>
        <taxon>Metazoa</taxon>
        <taxon>Chordata</taxon>
        <taxon>Craniata</taxon>
        <taxon>Vertebrata</taxon>
        <taxon>Euteleostomi</taxon>
        <taxon>Actinopterygii</taxon>
        <taxon>Neopterygii</taxon>
        <taxon>Teleostei</taxon>
        <taxon>Neoteleostei</taxon>
        <taxon>Acanthomorphata</taxon>
        <taxon>Ovalentaria</taxon>
        <taxon>Atherinomorphae</taxon>
        <taxon>Beloniformes</taxon>
        <taxon>Adrianichthyidae</taxon>
        <taxon>Oryziinae</taxon>
        <taxon>Oryzias</taxon>
    </lineage>
</organism>
<reference evidence="3 4" key="2">
    <citation type="submission" date="2019-01" db="EMBL/GenBank/DDBJ databases">
        <title>A chromosome length genome reference of the Java medaka (oryzias javanicus).</title>
        <authorList>
            <person name="Herpin A."/>
            <person name="Takehana Y."/>
            <person name="Naruse K."/>
            <person name="Ansai S."/>
            <person name="Kawaguchi M."/>
        </authorList>
    </citation>
    <scope>NUCLEOTIDE SEQUENCE [LARGE SCALE GENOMIC DNA]</scope>
    <source>
        <strain evidence="3">RS831</strain>
        <tissue evidence="3">Whole body</tissue>
    </source>
</reference>
<gene>
    <name evidence="3" type="ORF">OJAV_G00039440</name>
</gene>
<dbReference type="OrthoDB" id="8948380at2759"/>
<reference evidence="3 4" key="1">
    <citation type="submission" date="2018-11" db="EMBL/GenBank/DDBJ databases">
        <authorList>
            <person name="Lopez-Roques C."/>
            <person name="Donnadieu C."/>
            <person name="Bouchez O."/>
            <person name="Klopp C."/>
            <person name="Cabau C."/>
            <person name="Zahm M."/>
        </authorList>
    </citation>
    <scope>NUCLEOTIDE SEQUENCE [LARGE SCALE GENOMIC DNA]</scope>
    <source>
        <strain evidence="3">RS831</strain>
        <tissue evidence="3">Whole body</tissue>
    </source>
</reference>
<dbReference type="Pfam" id="PF18717">
    <property type="entry name" value="CxC4"/>
    <property type="match status" value="1"/>
</dbReference>
<dbReference type="PANTHER" id="PTHR17609">
    <property type="entry name" value="HMG DOMAIN-CONTAINING PROTEIN 3"/>
    <property type="match status" value="1"/>
</dbReference>
<feature type="compositionally biased region" description="Polar residues" evidence="1">
    <location>
        <begin position="200"/>
        <end position="214"/>
    </location>
</feature>
<sequence>MHMFAIRPYTTLEKEEEEEELPLPARSEVTPAILSAAERKMHVSNLKKGGRLEHKPLAFGFGCPLCTTFKTLSEEVIKRHLGNHIATAVHFRDYIICRCNLPCRVGGHFHCPFCYNTIIRKTCLPSHLTVCKKRTDLVKSVVLAYYAPFSPESQPSLDCSVSSVGSEHSYSLVPPESSETFDHSYAQGAPPETPTVPTDIGQQTSASKSDQEATAQRAPTDYSKHLSPDETTCQLCPDHPKLLELTLVTSNARIVGMQGVNQNVSTYNKRCPKCKLVYRYQEWRDGLHNFNDNIILTLQLCVYLRHNLKSGVSVSRVINSLEILLKVDFPATDLIFQGYCHFEALSNTENKSYPPSGVAKKRKRRSSLEASDPEQPDGEFHGENNMVSFWESLRLRMISQGFFEFLLQNPFVVSPTNGTWTPWFGTKTHKDNTDMEKAPLQRSIAEAHLDDENMAEKAFDNKRVCMADPIKFCVFQTSQNTGQQ</sequence>
<name>A0A437DCM4_ORYJA</name>
<feature type="region of interest" description="Disordered" evidence="1">
    <location>
        <begin position="170"/>
        <end position="229"/>
    </location>
</feature>
<accession>A0A437DCM4</accession>
<evidence type="ECO:0000313" key="4">
    <source>
        <dbReference type="Proteomes" id="UP000283210"/>
    </source>
</evidence>
<dbReference type="InterPro" id="IPR040648">
    <property type="entry name" value="HMGXB3_CxC4"/>
</dbReference>